<protein>
    <submittedName>
        <fullName evidence="2">Uncharacterized protein</fullName>
    </submittedName>
</protein>
<dbReference type="Proteomes" id="UP000178526">
    <property type="component" value="Unassembled WGS sequence"/>
</dbReference>
<comment type="caution">
    <text evidence="2">The sequence shown here is derived from an EMBL/GenBank/DDBJ whole genome shotgun (WGS) entry which is preliminary data.</text>
</comment>
<feature type="signal peptide" evidence="1">
    <location>
        <begin position="1"/>
        <end position="25"/>
    </location>
</feature>
<dbReference type="AlphaFoldDB" id="A0A1F7RDX5"/>
<evidence type="ECO:0000313" key="3">
    <source>
        <dbReference type="Proteomes" id="UP000178526"/>
    </source>
</evidence>
<feature type="chain" id="PRO_5009532184" evidence="1">
    <location>
        <begin position="26"/>
        <end position="143"/>
    </location>
</feature>
<evidence type="ECO:0000256" key="1">
    <source>
        <dbReference type="SAM" id="SignalP"/>
    </source>
</evidence>
<reference evidence="2 3" key="1">
    <citation type="journal article" date="2016" name="Nat. Commun.">
        <title>Thousands of microbial genomes shed light on interconnected biogeochemical processes in an aquifer system.</title>
        <authorList>
            <person name="Anantharaman K."/>
            <person name="Brown C.T."/>
            <person name="Hug L.A."/>
            <person name="Sharon I."/>
            <person name="Castelle C.J."/>
            <person name="Probst A.J."/>
            <person name="Thomas B.C."/>
            <person name="Singh A."/>
            <person name="Wilkins M.J."/>
            <person name="Karaoz U."/>
            <person name="Brodie E.L."/>
            <person name="Williams K.H."/>
            <person name="Hubbard S.S."/>
            <person name="Banfield J.F."/>
        </authorList>
    </citation>
    <scope>NUCLEOTIDE SEQUENCE [LARGE SCALE GENOMIC DNA]</scope>
</reference>
<gene>
    <name evidence="2" type="ORF">A2042_08045</name>
</gene>
<sequence>MKKVWVSGIVIVLMTMFLSFGTAHALAITSVLGSDVDGLFGAATYSFSDTFDFDPFTGPDGTIYSWVRPGIDAATLGNYLYLYQIVVNTAPPSSDVASGIAIPFLGLITSVNVGGSAADDESIIFLIQQVLRRLPWRILVLAN</sequence>
<dbReference type="EMBL" id="MGDB01000127">
    <property type="protein sequence ID" value="OGL39144.1"/>
    <property type="molecule type" value="Genomic_DNA"/>
</dbReference>
<keyword evidence="1" id="KW-0732">Signal</keyword>
<organism evidence="2 3">
    <name type="scientific">Candidatus Schekmanbacteria bacterium GWA2_38_11</name>
    <dbReference type="NCBI Taxonomy" id="1817876"/>
    <lineage>
        <taxon>Bacteria</taxon>
        <taxon>Candidatus Schekmaniibacteriota</taxon>
    </lineage>
</organism>
<evidence type="ECO:0000313" key="2">
    <source>
        <dbReference type="EMBL" id="OGL39144.1"/>
    </source>
</evidence>
<accession>A0A1F7RDX5</accession>
<name>A0A1F7RDX5_9BACT</name>
<proteinExistence type="predicted"/>